<dbReference type="InterPro" id="IPR029058">
    <property type="entry name" value="AB_hydrolase_fold"/>
</dbReference>
<evidence type="ECO:0000313" key="4">
    <source>
        <dbReference type="Proteomes" id="UP000283805"/>
    </source>
</evidence>
<dbReference type="Pfam" id="PF12697">
    <property type="entry name" value="Abhydrolase_6"/>
    <property type="match status" value="1"/>
</dbReference>
<evidence type="ECO:0000313" key="3">
    <source>
        <dbReference type="EMBL" id="RKD93674.1"/>
    </source>
</evidence>
<evidence type="ECO:0000259" key="2">
    <source>
        <dbReference type="Pfam" id="PF12697"/>
    </source>
</evidence>
<dbReference type="OrthoDB" id="7531at2157"/>
<protein>
    <submittedName>
        <fullName evidence="3">Pimeloyl-ACP methyl ester carboxylesterase</fullName>
    </submittedName>
</protein>
<name>A0A3R7DBW4_9EURY</name>
<dbReference type="GO" id="GO:0016787">
    <property type="term" value="F:hydrolase activity"/>
    <property type="evidence" value="ECO:0007669"/>
    <property type="project" value="UniProtKB-KW"/>
</dbReference>
<dbReference type="Gene3D" id="3.40.50.1820">
    <property type="entry name" value="alpha/beta hydrolase"/>
    <property type="match status" value="1"/>
</dbReference>
<dbReference type="EMBL" id="RAPO01000003">
    <property type="protein sequence ID" value="RKD93674.1"/>
    <property type="molecule type" value="Genomic_DNA"/>
</dbReference>
<dbReference type="InterPro" id="IPR000073">
    <property type="entry name" value="AB_hydrolase_1"/>
</dbReference>
<comment type="caution">
    <text evidence="3">The sequence shown here is derived from an EMBL/GenBank/DDBJ whole genome shotgun (WGS) entry which is preliminary data.</text>
</comment>
<keyword evidence="1" id="KW-0378">Hydrolase</keyword>
<dbReference type="SUPFAM" id="SSF53474">
    <property type="entry name" value="alpha/beta-Hydrolases"/>
    <property type="match status" value="1"/>
</dbReference>
<dbReference type="AlphaFoldDB" id="A0A3R7DBW4"/>
<proteinExistence type="predicted"/>
<dbReference type="InterPro" id="IPR050266">
    <property type="entry name" value="AB_hydrolase_sf"/>
</dbReference>
<reference evidence="3 4" key="1">
    <citation type="submission" date="2018-09" db="EMBL/GenBank/DDBJ databases">
        <title>Genomic Encyclopedia of Archaeal and Bacterial Type Strains, Phase II (KMG-II): from individual species to whole genera.</title>
        <authorList>
            <person name="Goeker M."/>
        </authorList>
    </citation>
    <scope>NUCLEOTIDE SEQUENCE [LARGE SCALE GENOMIC DNA]</scope>
    <source>
        <strain evidence="3 4">DSM 13151</strain>
    </source>
</reference>
<dbReference type="RefSeq" id="WP_120245660.1">
    <property type="nucleotide sequence ID" value="NZ_RAPO01000003.1"/>
</dbReference>
<keyword evidence="4" id="KW-1185">Reference proteome</keyword>
<dbReference type="PANTHER" id="PTHR43798">
    <property type="entry name" value="MONOACYLGLYCEROL LIPASE"/>
    <property type="match status" value="1"/>
</dbReference>
<accession>A0A3R7DBW4</accession>
<organism evidence="3 4">
    <name type="scientific">Halopiger aswanensis</name>
    <dbReference type="NCBI Taxonomy" id="148449"/>
    <lineage>
        <taxon>Archaea</taxon>
        <taxon>Methanobacteriati</taxon>
        <taxon>Methanobacteriota</taxon>
        <taxon>Stenosarchaea group</taxon>
        <taxon>Halobacteria</taxon>
        <taxon>Halobacteriales</taxon>
        <taxon>Natrialbaceae</taxon>
        <taxon>Halopiger</taxon>
    </lineage>
</organism>
<sequence>MQTVTSADGTRIGYETVGDGPPLVLLHGSSATRRSWYPLRQQLADDFTLVVPDRRGRGESGDAEAYGLDREVDDLRAIVDALEGDVSVFGHSFGGLVALAAAATDERSIDRLALYEPSLLVGDHRADSLSDRLQERFATDGREAAMKRFYREGAGIPAPERLPIWPDDVQFDLLETVIRETAAVETYDLPATIDRERPTLLLTGERGPSHLRDAVRTLDERLPRSRLVDLEDVGHVGIQTAPDRVAAEIRTFWHEESV</sequence>
<dbReference type="Proteomes" id="UP000283805">
    <property type="component" value="Unassembled WGS sequence"/>
</dbReference>
<dbReference type="PANTHER" id="PTHR43798:SF31">
    <property type="entry name" value="AB HYDROLASE SUPERFAMILY PROTEIN YCLE"/>
    <property type="match status" value="1"/>
</dbReference>
<dbReference type="GO" id="GO:0016020">
    <property type="term" value="C:membrane"/>
    <property type="evidence" value="ECO:0007669"/>
    <property type="project" value="TreeGrafter"/>
</dbReference>
<gene>
    <name evidence="3" type="ORF">ATJ93_3305</name>
</gene>
<evidence type="ECO:0000256" key="1">
    <source>
        <dbReference type="ARBA" id="ARBA00022801"/>
    </source>
</evidence>
<feature type="domain" description="AB hydrolase-1" evidence="2">
    <location>
        <begin position="23"/>
        <end position="247"/>
    </location>
</feature>